<name>A0ABN3XQY6_9ACTN</name>
<reference evidence="1 2" key="1">
    <citation type="journal article" date="2019" name="Int. J. Syst. Evol. Microbiol.">
        <title>The Global Catalogue of Microorganisms (GCM) 10K type strain sequencing project: providing services to taxonomists for standard genome sequencing and annotation.</title>
        <authorList>
            <consortium name="The Broad Institute Genomics Platform"/>
            <consortium name="The Broad Institute Genome Sequencing Center for Infectious Disease"/>
            <person name="Wu L."/>
            <person name="Ma J."/>
        </authorList>
    </citation>
    <scope>NUCLEOTIDE SEQUENCE [LARGE SCALE GENOMIC DNA]</scope>
    <source>
        <strain evidence="1 2">JCM 3106</strain>
    </source>
</reference>
<dbReference type="Gene3D" id="2.60.120.620">
    <property type="entry name" value="q2cbj1_9rhob like domain"/>
    <property type="match status" value="1"/>
</dbReference>
<keyword evidence="2" id="KW-1185">Reference proteome</keyword>
<comment type="caution">
    <text evidence="1">The sequence shown here is derived from an EMBL/GenBank/DDBJ whole genome shotgun (WGS) entry which is preliminary data.</text>
</comment>
<organism evidence="1 2">
    <name type="scientific">Streptosporangium longisporum</name>
    <dbReference type="NCBI Taxonomy" id="46187"/>
    <lineage>
        <taxon>Bacteria</taxon>
        <taxon>Bacillati</taxon>
        <taxon>Actinomycetota</taxon>
        <taxon>Actinomycetes</taxon>
        <taxon>Streptosporangiales</taxon>
        <taxon>Streptosporangiaceae</taxon>
        <taxon>Streptosporangium</taxon>
    </lineage>
</organism>
<dbReference type="EMBL" id="BAAAWD010000003">
    <property type="protein sequence ID" value="GAA2988624.1"/>
    <property type="molecule type" value="Genomic_DNA"/>
</dbReference>
<dbReference type="InterPro" id="IPR056470">
    <property type="entry name" value="BesD/HalB-like"/>
</dbReference>
<dbReference type="Pfam" id="PF23169">
    <property type="entry name" value="HalD"/>
    <property type="match status" value="1"/>
</dbReference>
<sequence>MPTPNYETGLGTLSLDDRIAEHLEKTFHDPWEIRRLSHDFRRNGYVKLRNLVSDEVKELVSDEVDRLLDLHARRIDINLKETSNSPRKMSTVSQQSIARDSTLIPEIYESPAIKGFLSRLANEPVVNCPWDEEKYVIIRQEKQGDTHGWHWGDFSFTVIWILEAPSSEYGGMLQCVPHTHWVKDDPRVHDHLIKQPISTYAHQSGDIYFLRSDTTLHRTVPLSEDRTRIILNTCWGSESDAKKEKSHETMEAMFS</sequence>
<dbReference type="Proteomes" id="UP001499930">
    <property type="component" value="Unassembled WGS sequence"/>
</dbReference>
<gene>
    <name evidence="1" type="ORF">GCM10017559_05600</name>
</gene>
<dbReference type="SUPFAM" id="SSF51197">
    <property type="entry name" value="Clavaminate synthase-like"/>
    <property type="match status" value="1"/>
</dbReference>
<protein>
    <recommendedName>
        <fullName evidence="3">ArpA protein</fullName>
    </recommendedName>
</protein>
<evidence type="ECO:0000313" key="2">
    <source>
        <dbReference type="Proteomes" id="UP001499930"/>
    </source>
</evidence>
<evidence type="ECO:0008006" key="3">
    <source>
        <dbReference type="Google" id="ProtNLM"/>
    </source>
</evidence>
<evidence type="ECO:0000313" key="1">
    <source>
        <dbReference type="EMBL" id="GAA2988624.1"/>
    </source>
</evidence>
<proteinExistence type="predicted"/>
<dbReference type="RefSeq" id="WP_344887740.1">
    <property type="nucleotide sequence ID" value="NZ_BAAAWD010000003.1"/>
</dbReference>
<accession>A0ABN3XQY6</accession>